<sequence length="194" mass="21525">MARNILNELGDKSPLKILAKYLQEGNTFYAFTCESGALPCSVQSLSVTENAEVSEFPADDNTTFSDNVIFLAKSVSCNLFVLYDDLDNFRRILREGNVSEGGFAIATISDSFINMRYLESSYSEDSNSTNGVFVNITFRETKLVEAKSGYLDYRKVKKPTSASVVKSGKVEAKPVKDKTTALNIVNEIKKSFNF</sequence>
<accession>A0A3D8ICE0</accession>
<reference evidence="1 2" key="1">
    <citation type="submission" date="2018-04" db="EMBL/GenBank/DDBJ databases">
        <title>Novel Campyloabacter and Helicobacter Species and Strains.</title>
        <authorList>
            <person name="Mannion A.J."/>
            <person name="Shen Z."/>
            <person name="Fox J.G."/>
        </authorList>
    </citation>
    <scope>NUCLEOTIDE SEQUENCE [LARGE SCALE GENOMIC DNA]</scope>
    <source>
        <strain evidence="1 2">MIT 17-337</strain>
    </source>
</reference>
<evidence type="ECO:0000313" key="2">
    <source>
        <dbReference type="Proteomes" id="UP000256379"/>
    </source>
</evidence>
<name>A0A3D8ICE0_9HELI</name>
<proteinExistence type="predicted"/>
<comment type="caution">
    <text evidence="1">The sequence shown here is derived from an EMBL/GenBank/DDBJ whole genome shotgun (WGS) entry which is preliminary data.</text>
</comment>
<dbReference type="EMBL" id="NXLQ01000028">
    <property type="protein sequence ID" value="RDU62829.1"/>
    <property type="molecule type" value="Genomic_DNA"/>
</dbReference>
<keyword evidence="2" id="KW-1185">Reference proteome</keyword>
<evidence type="ECO:0000313" key="1">
    <source>
        <dbReference type="EMBL" id="RDU62829.1"/>
    </source>
</evidence>
<dbReference type="RefSeq" id="WP_115543666.1">
    <property type="nucleotide sequence ID" value="NZ_NXLQ01000028.1"/>
</dbReference>
<organism evidence="1 2">
    <name type="scientific">Helicobacter didelphidarum</name>
    <dbReference type="NCBI Taxonomy" id="2040648"/>
    <lineage>
        <taxon>Bacteria</taxon>
        <taxon>Pseudomonadati</taxon>
        <taxon>Campylobacterota</taxon>
        <taxon>Epsilonproteobacteria</taxon>
        <taxon>Campylobacterales</taxon>
        <taxon>Helicobacteraceae</taxon>
        <taxon>Helicobacter</taxon>
    </lineage>
</organism>
<gene>
    <name evidence="1" type="ORF">CQA53_08970</name>
</gene>
<protein>
    <submittedName>
        <fullName evidence="1">Uncharacterized protein</fullName>
    </submittedName>
</protein>
<dbReference type="Proteomes" id="UP000256379">
    <property type="component" value="Unassembled WGS sequence"/>
</dbReference>
<dbReference type="AlphaFoldDB" id="A0A3D8ICE0"/>